<evidence type="ECO:0000259" key="2">
    <source>
        <dbReference type="Pfam" id="PF14344"/>
    </source>
</evidence>
<accession>A0ABV9VWK5</accession>
<dbReference type="Proteomes" id="UP001595912">
    <property type="component" value="Unassembled WGS sequence"/>
</dbReference>
<feature type="transmembrane region" description="Helical" evidence="1">
    <location>
        <begin position="262"/>
        <end position="284"/>
    </location>
</feature>
<reference evidence="4" key="1">
    <citation type="journal article" date="2019" name="Int. J. Syst. Evol. Microbiol.">
        <title>The Global Catalogue of Microorganisms (GCM) 10K type strain sequencing project: providing services to taxonomists for standard genome sequencing and annotation.</title>
        <authorList>
            <consortium name="The Broad Institute Genomics Platform"/>
            <consortium name="The Broad Institute Genome Sequencing Center for Infectious Disease"/>
            <person name="Wu L."/>
            <person name="Ma J."/>
        </authorList>
    </citation>
    <scope>NUCLEOTIDE SEQUENCE [LARGE SCALE GENOMIC DNA]</scope>
    <source>
        <strain evidence="4">CGMCC 4.7152</strain>
    </source>
</reference>
<gene>
    <name evidence="3" type="ORF">ACFPIJ_18920</name>
</gene>
<keyword evidence="1" id="KW-1133">Transmembrane helix</keyword>
<evidence type="ECO:0000256" key="1">
    <source>
        <dbReference type="SAM" id="Phobius"/>
    </source>
</evidence>
<dbReference type="InterPro" id="IPR025510">
    <property type="entry name" value="DUF4397"/>
</dbReference>
<organism evidence="3 4">
    <name type="scientific">Dactylosporangium cerinum</name>
    <dbReference type="NCBI Taxonomy" id="1434730"/>
    <lineage>
        <taxon>Bacteria</taxon>
        <taxon>Bacillati</taxon>
        <taxon>Actinomycetota</taxon>
        <taxon>Actinomycetes</taxon>
        <taxon>Micromonosporales</taxon>
        <taxon>Micromonosporaceae</taxon>
        <taxon>Dactylosporangium</taxon>
    </lineage>
</organism>
<sequence length="297" mass="29905">MIAASLRRTAWLRRTVALAAAALLGLGGSLVGALPAAAAGVGYVRLAHLSPDTPAVDVYLSSVNGSMATQKFDAVGYGVVSKYLPLAPGTYAVAMRLPGAAADSPPVLSTQATVVEGKAYTVAGVGKFTDLGLRVIPDDLALPDPGKAKVRVVQASVKQPILDVAIANGAKIAGNVAFATTTDYQVVDPGKWTLRLTAPSVTTAATTVTAPLKAGSVYSLIVLDGKSGLTAQLRTDATSNGVPAGGVDTGGGGTANDGAFGVWQTVSVLAGVLLVLAIGGGLLLRHNRSRRQRVLAG</sequence>
<comment type="caution">
    <text evidence="3">The sequence shown here is derived from an EMBL/GenBank/DDBJ whole genome shotgun (WGS) entry which is preliminary data.</text>
</comment>
<dbReference type="EMBL" id="JBHSIU010000019">
    <property type="protein sequence ID" value="MFC4999901.1"/>
    <property type="molecule type" value="Genomic_DNA"/>
</dbReference>
<name>A0ABV9VWK5_9ACTN</name>
<proteinExistence type="predicted"/>
<keyword evidence="4" id="KW-1185">Reference proteome</keyword>
<dbReference type="Pfam" id="PF14344">
    <property type="entry name" value="DUF4397"/>
    <property type="match status" value="1"/>
</dbReference>
<dbReference type="RefSeq" id="WP_380116452.1">
    <property type="nucleotide sequence ID" value="NZ_JBHSIU010000019.1"/>
</dbReference>
<feature type="domain" description="DUF4397" evidence="2">
    <location>
        <begin position="43"/>
        <end position="165"/>
    </location>
</feature>
<keyword evidence="1" id="KW-0812">Transmembrane</keyword>
<keyword evidence="1" id="KW-0472">Membrane</keyword>
<evidence type="ECO:0000313" key="3">
    <source>
        <dbReference type="EMBL" id="MFC4999901.1"/>
    </source>
</evidence>
<protein>
    <submittedName>
        <fullName evidence="3">DUF4397 domain-containing protein</fullName>
    </submittedName>
</protein>
<evidence type="ECO:0000313" key="4">
    <source>
        <dbReference type="Proteomes" id="UP001595912"/>
    </source>
</evidence>